<dbReference type="InterPro" id="IPR011330">
    <property type="entry name" value="Glyco_hydro/deAcase_b/a-brl"/>
</dbReference>
<dbReference type="InterPro" id="IPR006837">
    <property type="entry name" value="Divergent_DAC"/>
</dbReference>
<dbReference type="Proteomes" id="UP001285921">
    <property type="component" value="Unassembled WGS sequence"/>
</dbReference>
<feature type="signal peptide" evidence="1">
    <location>
        <begin position="1"/>
        <end position="32"/>
    </location>
</feature>
<keyword evidence="3" id="KW-1185">Reference proteome</keyword>
<dbReference type="EMBL" id="BTCL01000001">
    <property type="protein sequence ID" value="GMK42874.1"/>
    <property type="molecule type" value="Genomic_DNA"/>
</dbReference>
<dbReference type="CDD" id="cd10936">
    <property type="entry name" value="CE4_DAC2"/>
    <property type="match status" value="1"/>
</dbReference>
<reference evidence="2 3" key="1">
    <citation type="submission" date="2023-05" db="EMBL/GenBank/DDBJ databases">
        <title>Draft genome of Paenibacillus sp. CCS26.</title>
        <authorList>
            <person name="Akita H."/>
            <person name="Shinto Y."/>
            <person name="Kimura Z."/>
        </authorList>
    </citation>
    <scope>NUCLEOTIDE SEQUENCE [LARGE SCALE GENOMIC DNA]</scope>
    <source>
        <strain evidence="2 3">CCS26</strain>
    </source>
</reference>
<dbReference type="SUPFAM" id="SSF88713">
    <property type="entry name" value="Glycoside hydrolase/deacetylase"/>
    <property type="match status" value="1"/>
</dbReference>
<dbReference type="Pfam" id="PF04748">
    <property type="entry name" value="Polysacc_deac_2"/>
    <property type="match status" value="1"/>
</dbReference>
<evidence type="ECO:0000313" key="2">
    <source>
        <dbReference type="EMBL" id="GMK42874.1"/>
    </source>
</evidence>
<protein>
    <recommendedName>
        <fullName evidence="4">Divergent polysaccharide deacetylase family protein</fullName>
    </recommendedName>
</protein>
<comment type="caution">
    <text evidence="2">The sequence shown here is derived from an EMBL/GenBank/DDBJ whole genome shotgun (WGS) entry which is preliminary data.</text>
</comment>
<dbReference type="RefSeq" id="WP_317978398.1">
    <property type="nucleotide sequence ID" value="NZ_BTCL01000001.1"/>
</dbReference>
<name>A0ABQ6NEN0_9BACL</name>
<organism evidence="2 3">
    <name type="scientific">Paenibacillus glycanilyticus</name>
    <dbReference type="NCBI Taxonomy" id="126569"/>
    <lineage>
        <taxon>Bacteria</taxon>
        <taxon>Bacillati</taxon>
        <taxon>Bacillota</taxon>
        <taxon>Bacilli</taxon>
        <taxon>Bacillales</taxon>
        <taxon>Paenibacillaceae</taxon>
        <taxon>Paenibacillus</taxon>
    </lineage>
</organism>
<evidence type="ECO:0000256" key="1">
    <source>
        <dbReference type="SAM" id="SignalP"/>
    </source>
</evidence>
<feature type="chain" id="PRO_5045595042" description="Divergent polysaccharide deacetylase family protein" evidence="1">
    <location>
        <begin position="33"/>
        <end position="276"/>
    </location>
</feature>
<gene>
    <name evidence="2" type="ORF">PghCCS26_00010</name>
</gene>
<dbReference type="PANTHER" id="PTHR30105:SF2">
    <property type="entry name" value="DIVERGENT POLYSACCHARIDE DEACETYLASE SUPERFAMILY"/>
    <property type="match status" value="1"/>
</dbReference>
<evidence type="ECO:0008006" key="4">
    <source>
        <dbReference type="Google" id="ProtNLM"/>
    </source>
</evidence>
<evidence type="ECO:0000313" key="3">
    <source>
        <dbReference type="Proteomes" id="UP001285921"/>
    </source>
</evidence>
<proteinExistence type="predicted"/>
<dbReference type="Gene3D" id="3.20.20.370">
    <property type="entry name" value="Glycoside hydrolase/deacetylase"/>
    <property type="match status" value="1"/>
</dbReference>
<accession>A0ABQ6NEN0</accession>
<keyword evidence="1" id="KW-0732">Signal</keyword>
<sequence length="276" mass="30144">MYDVNKRKRAAAVIWIIALVLFMPAGVGQAMAAEEEQAKSARQFAIVIDDFGNGMNGTDEMLQLPVKFTVAIMPFMPTTKKDAEEAHRLGHDVIVHMPMEPNKGQKNWLGPGAITADLSDAEIKKRVEDAIDNVPYAVGMNNHMGSKITADERIMRIVLSVCKERGLFFLDSRTTFKTVVPKVTEELGVPALANNVFLDDVYTEQHVSKQMTIAKKHLESHATCIVIGHVGPPGKKTAAVLKASIPGMQSDGQVQFVKLSDLVPSLSGDPFILPNP</sequence>
<dbReference type="PANTHER" id="PTHR30105">
    <property type="entry name" value="UNCHARACTERIZED YIBQ-RELATED"/>
    <property type="match status" value="1"/>
</dbReference>